<dbReference type="WBParaSite" id="Pan_g8844.t1">
    <property type="protein sequence ID" value="Pan_g8844.t1"/>
    <property type="gene ID" value="Pan_g8844"/>
</dbReference>
<dbReference type="Proteomes" id="UP000492821">
    <property type="component" value="Unassembled WGS sequence"/>
</dbReference>
<name>A0A7E5A1D8_PANRE</name>
<dbReference type="GO" id="GO:0005634">
    <property type="term" value="C:nucleus"/>
    <property type="evidence" value="ECO:0007669"/>
    <property type="project" value="UniProtKB-SubCell"/>
</dbReference>
<dbReference type="SMART" id="SM00717">
    <property type="entry name" value="SANT"/>
    <property type="match status" value="1"/>
</dbReference>
<accession>A0A7E5A1D8</accession>
<dbReference type="PROSITE" id="PS50090">
    <property type="entry name" value="MYB_LIKE"/>
    <property type="match status" value="1"/>
</dbReference>
<feature type="domain" description="HTH myb-type" evidence="3">
    <location>
        <begin position="1"/>
        <end position="56"/>
    </location>
</feature>
<dbReference type="CDD" id="cd00167">
    <property type="entry name" value="SANT"/>
    <property type="match status" value="1"/>
</dbReference>
<comment type="subcellular location">
    <subcellularLocation>
        <location evidence="1">Nucleus</location>
    </subcellularLocation>
</comment>
<keyword evidence="4" id="KW-1185">Reference proteome</keyword>
<dbReference type="Gene3D" id="1.10.10.60">
    <property type="entry name" value="Homeodomain-like"/>
    <property type="match status" value="1"/>
</dbReference>
<dbReference type="PROSITE" id="PS51294">
    <property type="entry name" value="HTH_MYB"/>
    <property type="match status" value="1"/>
</dbReference>
<organism evidence="4 5">
    <name type="scientific">Panagrellus redivivus</name>
    <name type="common">Microworm</name>
    <dbReference type="NCBI Taxonomy" id="6233"/>
    <lineage>
        <taxon>Eukaryota</taxon>
        <taxon>Metazoa</taxon>
        <taxon>Ecdysozoa</taxon>
        <taxon>Nematoda</taxon>
        <taxon>Chromadorea</taxon>
        <taxon>Rhabditida</taxon>
        <taxon>Tylenchina</taxon>
        <taxon>Panagrolaimomorpha</taxon>
        <taxon>Panagrolaimoidea</taxon>
        <taxon>Panagrolaimidae</taxon>
        <taxon>Panagrellus</taxon>
    </lineage>
</organism>
<evidence type="ECO:0000256" key="1">
    <source>
        <dbReference type="ARBA" id="ARBA00004123"/>
    </source>
</evidence>
<dbReference type="InterPro" id="IPR017930">
    <property type="entry name" value="Myb_dom"/>
</dbReference>
<evidence type="ECO:0000313" key="4">
    <source>
        <dbReference type="Proteomes" id="UP000492821"/>
    </source>
</evidence>
<evidence type="ECO:0000313" key="5">
    <source>
        <dbReference type="WBParaSite" id="Pan_g8844.t1"/>
    </source>
</evidence>
<proteinExistence type="predicted"/>
<sequence>MVLRWTRPEDDALIVLVKKSCRKFGKKQWIKIARQMGKKDAEQCERRWKELLNSRVKKMGWSNKEDEQELRRLVKFAKTHAKEKKIAKRQARQIKLIQACRRLIKLVREQRANNKNER</sequence>
<reference evidence="5" key="2">
    <citation type="submission" date="2020-10" db="UniProtKB">
        <authorList>
            <consortium name="WormBaseParasite"/>
        </authorList>
    </citation>
    <scope>IDENTIFICATION</scope>
</reference>
<reference evidence="4" key="1">
    <citation type="journal article" date="2013" name="Genetics">
        <title>The draft genome and transcriptome of Panagrellus redivivus are shaped by the harsh demands of a free-living lifestyle.</title>
        <authorList>
            <person name="Srinivasan J."/>
            <person name="Dillman A.R."/>
            <person name="Macchietto M.G."/>
            <person name="Heikkinen L."/>
            <person name="Lakso M."/>
            <person name="Fracchia K.M."/>
            <person name="Antoshechkin I."/>
            <person name="Mortazavi A."/>
            <person name="Wong G."/>
            <person name="Sternberg P.W."/>
        </authorList>
    </citation>
    <scope>NUCLEOTIDE SEQUENCE [LARGE SCALE GENOMIC DNA]</scope>
    <source>
        <strain evidence="4">MT8872</strain>
    </source>
</reference>
<dbReference type="Pfam" id="PF13921">
    <property type="entry name" value="Myb_DNA-bind_6"/>
    <property type="match status" value="1"/>
</dbReference>
<evidence type="ECO:0000259" key="2">
    <source>
        <dbReference type="PROSITE" id="PS50090"/>
    </source>
</evidence>
<evidence type="ECO:0000259" key="3">
    <source>
        <dbReference type="PROSITE" id="PS51294"/>
    </source>
</evidence>
<dbReference type="AlphaFoldDB" id="A0A7E5A1D8"/>
<protein>
    <submittedName>
        <fullName evidence="5">HTH myb-type domain-containing protein</fullName>
    </submittedName>
</protein>
<dbReference type="SUPFAM" id="SSF46689">
    <property type="entry name" value="Homeodomain-like"/>
    <property type="match status" value="1"/>
</dbReference>
<feature type="domain" description="Myb-like" evidence="2">
    <location>
        <begin position="4"/>
        <end position="52"/>
    </location>
</feature>
<dbReference type="InterPro" id="IPR001005">
    <property type="entry name" value="SANT/Myb"/>
</dbReference>
<dbReference type="InterPro" id="IPR009057">
    <property type="entry name" value="Homeodomain-like_sf"/>
</dbReference>